<evidence type="ECO:0000313" key="1">
    <source>
        <dbReference type="EMBL" id="BDI29986.1"/>
    </source>
</evidence>
<keyword evidence="2" id="KW-1185">Reference proteome</keyword>
<dbReference type="InterPro" id="IPR008979">
    <property type="entry name" value="Galactose-bd-like_sf"/>
</dbReference>
<gene>
    <name evidence="1" type="ORF">CCAX7_20370</name>
</gene>
<dbReference type="SUPFAM" id="SSF51445">
    <property type="entry name" value="(Trans)glycosidases"/>
    <property type="match status" value="1"/>
</dbReference>
<dbReference type="Proteomes" id="UP000287394">
    <property type="component" value="Chromosome"/>
</dbReference>
<sequence>MRIFRTIWTTVNSVSLLCALLPALSAAGAPQMVTVTVAAKPSNTVAPRAAFGAALDGYEKGDVAKIYTPANIKAINTAGFGEISYRLRTELGVEAWHWNPQGTWSAGHSGYWTSDSKAGPPIGVCNGYRLPRRGSTYDQANKDGYSRIDDGDETTFWKSNPYLARPYASEDHPQWLVVILDRARPVDSLRILWGALYPRRYQVEYWDDPDNPDASGIDNTYSHSGVWRSFPKGVVTGAAGGDVRLMLAGHPISCRFVRIRMEDSAGGSGVAGDPRDRLGFSVRELSVGCANRDGKFQDWVRHARDSARQTVIYASSTDPWHRGVDRDQNVEQPGFDTIYRSGLTRGLPVMVPVGLAYDTPENSVAEIRWLRARGYKISRVEMGEEPDGQYMTPEDYGALYVQWAAALHREDPSLILGGPCFQTVSEEVPAWPDAGAPSRSWTRRFLTYLRAHGAARELGFFSVECYPYDAMCVPPAPQLAALPKLLSDAMERWRRAGIPTDIPWFITEYGYSAYAGQPEVDLPGALLNAELVAYFVTHGGAGAYFYGCEPNTLIKELDQCNTWGNLSLFQSDDDRHIQSPFAAYYGAKLLTQEWSQPGAKSLELYPAICTVAGSRAPSPVTAYAARRPDGRWSLLLLNKDPKRSYRVQVGFQSSQRLSGPVTLLQYGPSQYRWHPADDHGYASPNRPPLRTIISANTGVTLPPYSLTVERGIVR</sequence>
<name>A0A402D2D2_9BACT</name>
<dbReference type="Pfam" id="PF00754">
    <property type="entry name" value="F5_F8_type_C"/>
    <property type="match status" value="1"/>
</dbReference>
<dbReference type="Gene3D" id="2.60.120.260">
    <property type="entry name" value="Galactose-binding domain-like"/>
    <property type="match status" value="1"/>
</dbReference>
<dbReference type="AlphaFoldDB" id="A0A402D2D2"/>
<reference evidence="1 2" key="1">
    <citation type="journal article" date="2019" name="Int. J. Syst. Evol. Microbiol.">
        <title>Capsulimonas corticalis gen. nov., sp. nov., an aerobic capsulated bacterium, of a novel bacterial order, Capsulimonadales ord. nov., of the class Armatimonadia of the phylum Armatimonadetes.</title>
        <authorList>
            <person name="Li J."/>
            <person name="Kudo C."/>
            <person name="Tonouchi A."/>
        </authorList>
    </citation>
    <scope>NUCLEOTIDE SEQUENCE [LARGE SCALE GENOMIC DNA]</scope>
    <source>
        <strain evidence="1 2">AX-7</strain>
    </source>
</reference>
<accession>A0A402D2D2</accession>
<dbReference type="InterPro" id="IPR000421">
    <property type="entry name" value="FA58C"/>
</dbReference>
<dbReference type="InterPro" id="IPR017853">
    <property type="entry name" value="GH"/>
</dbReference>
<proteinExistence type="predicted"/>
<dbReference type="RefSeq" id="WP_165864494.1">
    <property type="nucleotide sequence ID" value="NZ_AP025739.1"/>
</dbReference>
<organism evidence="1 2">
    <name type="scientific">Capsulimonas corticalis</name>
    <dbReference type="NCBI Taxonomy" id="2219043"/>
    <lineage>
        <taxon>Bacteria</taxon>
        <taxon>Bacillati</taxon>
        <taxon>Armatimonadota</taxon>
        <taxon>Armatimonadia</taxon>
        <taxon>Capsulimonadales</taxon>
        <taxon>Capsulimonadaceae</taxon>
        <taxon>Capsulimonas</taxon>
    </lineage>
</organism>
<dbReference type="Gene3D" id="3.20.20.80">
    <property type="entry name" value="Glycosidases"/>
    <property type="match status" value="1"/>
</dbReference>
<dbReference type="SUPFAM" id="SSF49785">
    <property type="entry name" value="Galactose-binding domain-like"/>
    <property type="match status" value="1"/>
</dbReference>
<dbReference type="PROSITE" id="PS50022">
    <property type="entry name" value="FA58C_3"/>
    <property type="match status" value="1"/>
</dbReference>
<evidence type="ECO:0000313" key="2">
    <source>
        <dbReference type="Proteomes" id="UP000287394"/>
    </source>
</evidence>
<dbReference type="EMBL" id="AP025739">
    <property type="protein sequence ID" value="BDI29986.1"/>
    <property type="molecule type" value="Genomic_DNA"/>
</dbReference>
<protein>
    <submittedName>
        <fullName evidence="1">Uncharacterized protein</fullName>
    </submittedName>
</protein>
<dbReference type="KEGG" id="ccot:CCAX7_20370"/>